<dbReference type="OrthoDB" id="6428560at2759"/>
<dbReference type="EMBL" id="BMAO01000505">
    <property type="protein sequence ID" value="GFQ67325.1"/>
    <property type="molecule type" value="Genomic_DNA"/>
</dbReference>
<keyword evidence="1" id="KW-0732">Signal</keyword>
<gene>
    <name evidence="2" type="primary">NCL1_36971</name>
    <name evidence="2" type="ORF">TNCT_736591</name>
</gene>
<protein>
    <submittedName>
        <fullName evidence="2">Uncharacterized protein</fullName>
    </submittedName>
</protein>
<evidence type="ECO:0000313" key="3">
    <source>
        <dbReference type="Proteomes" id="UP000887116"/>
    </source>
</evidence>
<reference evidence="2" key="1">
    <citation type="submission" date="2020-07" db="EMBL/GenBank/DDBJ databases">
        <title>Multicomponent nature underlies the extraordinary mechanical properties of spider dragline silk.</title>
        <authorList>
            <person name="Kono N."/>
            <person name="Nakamura H."/>
            <person name="Mori M."/>
            <person name="Yoshida Y."/>
            <person name="Ohtoshi R."/>
            <person name="Malay A.D."/>
            <person name="Moran D.A.P."/>
            <person name="Tomita M."/>
            <person name="Numata K."/>
            <person name="Arakawa K."/>
        </authorList>
    </citation>
    <scope>NUCLEOTIDE SEQUENCE</scope>
</reference>
<feature type="signal peptide" evidence="1">
    <location>
        <begin position="1"/>
        <end position="20"/>
    </location>
</feature>
<evidence type="ECO:0000256" key="1">
    <source>
        <dbReference type="SAM" id="SignalP"/>
    </source>
</evidence>
<sequence>MELAAGVLFIFAVALLPSEATLVVPGELLAPLGIPGAVGPAGLNAVKLAVGGRLLSMLGSVGVGSVGSLPSGILGPELLNTLTSFAQITPRSAGFSKRRGPNIPTTFDIRKATPSEIENFFAVLDRVDSNKCISRLVCEVGGNPRVLEDLGHNIKETMSSLRVLEKNALSSKYRQILLQGQKSGADSCVRNFKSCDERSYRLVRAFVKAFRMRK</sequence>
<keyword evidence="3" id="KW-1185">Reference proteome</keyword>
<dbReference type="AlphaFoldDB" id="A0A8X6K767"/>
<accession>A0A8X6K767</accession>
<proteinExistence type="predicted"/>
<name>A0A8X6K767_TRICU</name>
<organism evidence="2 3">
    <name type="scientific">Trichonephila clavata</name>
    <name type="common">Joro spider</name>
    <name type="synonym">Nephila clavata</name>
    <dbReference type="NCBI Taxonomy" id="2740835"/>
    <lineage>
        <taxon>Eukaryota</taxon>
        <taxon>Metazoa</taxon>
        <taxon>Ecdysozoa</taxon>
        <taxon>Arthropoda</taxon>
        <taxon>Chelicerata</taxon>
        <taxon>Arachnida</taxon>
        <taxon>Araneae</taxon>
        <taxon>Araneomorphae</taxon>
        <taxon>Entelegynae</taxon>
        <taxon>Araneoidea</taxon>
        <taxon>Nephilidae</taxon>
        <taxon>Trichonephila</taxon>
    </lineage>
</organism>
<feature type="chain" id="PRO_5036475681" evidence="1">
    <location>
        <begin position="21"/>
        <end position="214"/>
    </location>
</feature>
<comment type="caution">
    <text evidence="2">The sequence shown here is derived from an EMBL/GenBank/DDBJ whole genome shotgun (WGS) entry which is preliminary data.</text>
</comment>
<evidence type="ECO:0000313" key="2">
    <source>
        <dbReference type="EMBL" id="GFQ67325.1"/>
    </source>
</evidence>
<dbReference type="Proteomes" id="UP000887116">
    <property type="component" value="Unassembled WGS sequence"/>
</dbReference>